<protein>
    <submittedName>
        <fullName evidence="2">Uncharacterized protein</fullName>
    </submittedName>
</protein>
<accession>A0A1E5CAQ8</accession>
<dbReference type="EMBL" id="AJWN02000035">
    <property type="protein sequence ID" value="OEE62570.1"/>
    <property type="molecule type" value="Genomic_DNA"/>
</dbReference>
<reference evidence="2 3" key="1">
    <citation type="journal article" date="2012" name="Science">
        <title>Ecological populations of bacteria act as socially cohesive units of antibiotic production and resistance.</title>
        <authorList>
            <person name="Cordero O.X."/>
            <person name="Wildschutte H."/>
            <person name="Kirkup B."/>
            <person name="Proehl S."/>
            <person name="Ngo L."/>
            <person name="Hussain F."/>
            <person name="Le Roux F."/>
            <person name="Mincer T."/>
            <person name="Polz M.F."/>
        </authorList>
    </citation>
    <scope>NUCLEOTIDE SEQUENCE [LARGE SCALE GENOMIC DNA]</scope>
    <source>
        <strain evidence="2 3">FF-454</strain>
    </source>
</reference>
<gene>
    <name evidence="2" type="ORF">A1OK_07130</name>
</gene>
<keyword evidence="3" id="KW-1185">Reference proteome</keyword>
<keyword evidence="1" id="KW-0812">Transmembrane</keyword>
<dbReference type="Proteomes" id="UP000095039">
    <property type="component" value="Unassembled WGS sequence"/>
</dbReference>
<sequence length="70" mass="8061">MPNTAYKSSWIGGRHPKNHSVVSFIALWFLAHKRAMKMKGEWLDVMLIVLFLRAGLVCVAYDWLEGKDLI</sequence>
<keyword evidence="1" id="KW-1133">Transmembrane helix</keyword>
<evidence type="ECO:0000313" key="2">
    <source>
        <dbReference type="EMBL" id="OEE62570.1"/>
    </source>
</evidence>
<evidence type="ECO:0000313" key="3">
    <source>
        <dbReference type="Proteomes" id="UP000095039"/>
    </source>
</evidence>
<proteinExistence type="predicted"/>
<comment type="caution">
    <text evidence="2">The sequence shown here is derived from an EMBL/GenBank/DDBJ whole genome shotgun (WGS) entry which is preliminary data.</text>
</comment>
<organism evidence="2 3">
    <name type="scientific">Enterovibrio norvegicus FF-454</name>
    <dbReference type="NCBI Taxonomy" id="1185651"/>
    <lineage>
        <taxon>Bacteria</taxon>
        <taxon>Pseudomonadati</taxon>
        <taxon>Pseudomonadota</taxon>
        <taxon>Gammaproteobacteria</taxon>
        <taxon>Vibrionales</taxon>
        <taxon>Vibrionaceae</taxon>
        <taxon>Enterovibrio</taxon>
    </lineage>
</organism>
<dbReference type="AlphaFoldDB" id="A0A1E5CAQ8"/>
<evidence type="ECO:0000256" key="1">
    <source>
        <dbReference type="SAM" id="Phobius"/>
    </source>
</evidence>
<feature type="transmembrane region" description="Helical" evidence="1">
    <location>
        <begin position="42"/>
        <end position="64"/>
    </location>
</feature>
<keyword evidence="1" id="KW-0472">Membrane</keyword>
<name>A0A1E5CAQ8_9GAMM</name>